<dbReference type="InterPro" id="IPR044097">
    <property type="entry name" value="Bds1/SdsA1_MBL-fold"/>
</dbReference>
<dbReference type="Proteomes" id="UP000592181">
    <property type="component" value="Unassembled WGS sequence"/>
</dbReference>
<evidence type="ECO:0000313" key="10">
    <source>
        <dbReference type="EMBL" id="NYG36394.1"/>
    </source>
</evidence>
<evidence type="ECO:0000256" key="8">
    <source>
        <dbReference type="ARBA" id="ARBA00075789"/>
    </source>
</evidence>
<dbReference type="FunFam" id="1.25.40.880:FF:000001">
    <property type="entry name" value="SDS hydrolase SdsA1"/>
    <property type="match status" value="1"/>
</dbReference>
<comment type="cofactor">
    <cofactor evidence="1">
        <name>Zn(2+)</name>
        <dbReference type="ChEBI" id="CHEBI:29105"/>
    </cofactor>
</comment>
<reference evidence="10 11" key="1">
    <citation type="submission" date="2020-07" db="EMBL/GenBank/DDBJ databases">
        <title>Sequencing the genomes of 1000 actinobacteria strains.</title>
        <authorList>
            <person name="Klenk H.-P."/>
        </authorList>
    </citation>
    <scope>NUCLEOTIDE SEQUENCE [LARGE SCALE GENOMIC DNA]</scope>
    <source>
        <strain evidence="10 11">DSM 24723</strain>
    </source>
</reference>
<dbReference type="InterPro" id="IPR052195">
    <property type="entry name" value="Bact_Alkyl/Aryl-Sulfatase"/>
</dbReference>
<dbReference type="PANTHER" id="PTHR43223:SF1">
    <property type="entry name" value="ALKYL_ARYL-SULFATASE BDS1"/>
    <property type="match status" value="1"/>
</dbReference>
<dbReference type="AlphaFoldDB" id="A0A852X7Z1"/>
<sequence>MDTGPRPPSPHIAAQHARLLESLPFEDEQDLEDAARGFIDRLDPAVIRAEDGRVVWDNDSFAFVTGDAPVSVNPSLWRISTLNVLQGLYEVVPGIYQVRGLDLAQITFVEGDEGVIVIDPLISAECAAAALALYRRNRGERPVTAVIYTHSHADHYGGVKGVTSQEDVDAGRCVVIAPAGLTGNLVTEWVYAGGAMSRRAGYMYAPVLERGPLGQVGAGLGQTNSTGTVTLINPTLEITRTGQEETVDGQRIVFQLAPGTEAPSEMHFFFPDRRALCVAENATHTLHNVLTLRGAQVRDPHAWAGYLTEMIDLFGGQAEVIFSPHHWPMWGNERILDFLGLQRDLYAYLHDQTLRLLNQGLTGTEIAEEIVLPPALERAWHTRGYYGSVSHNVKAIYQRYMGWYDGNPAHLWQHTPVEQGRRYVALAGGVEAAMEAVRAAHEEGDYRWAAELCSHVVFAEPEHEGARAQLADTLEQLGYGSENGTWRNVYLMGAHELRHGSVGTPVSGASADTMAQMTPAQVLDGLAFQIDGPRAWEEDLHLELVVTQDGAADQRFAVRLRNGVLTHREVSAPEDPAVTVTVPADGLVALAGGDLEAAGAEVSGDGGVLETLLGLIDPADPDFAIVTP</sequence>
<dbReference type="GO" id="GO:0018741">
    <property type="term" value="F:linear primary-alkylsulfatase activity"/>
    <property type="evidence" value="ECO:0007669"/>
    <property type="project" value="UniProtKB-EC"/>
</dbReference>
<keyword evidence="11" id="KW-1185">Reference proteome</keyword>
<dbReference type="GO" id="GO:0046872">
    <property type="term" value="F:metal ion binding"/>
    <property type="evidence" value="ECO:0007669"/>
    <property type="project" value="UniProtKB-KW"/>
</dbReference>
<organism evidence="10 11">
    <name type="scientific">Janibacter alkaliphilus</name>
    <dbReference type="NCBI Taxonomy" id="1069963"/>
    <lineage>
        <taxon>Bacteria</taxon>
        <taxon>Bacillati</taxon>
        <taxon>Actinomycetota</taxon>
        <taxon>Actinomycetes</taxon>
        <taxon>Micrococcales</taxon>
        <taxon>Intrasporangiaceae</taxon>
        <taxon>Janibacter</taxon>
    </lineage>
</organism>
<evidence type="ECO:0000256" key="4">
    <source>
        <dbReference type="ARBA" id="ARBA00022833"/>
    </source>
</evidence>
<evidence type="ECO:0000259" key="9">
    <source>
        <dbReference type="SMART" id="SM00849"/>
    </source>
</evidence>
<keyword evidence="3 10" id="KW-0378">Hydrolase</keyword>
<evidence type="ECO:0000256" key="7">
    <source>
        <dbReference type="ARBA" id="ARBA00068034"/>
    </source>
</evidence>
<evidence type="ECO:0000256" key="2">
    <source>
        <dbReference type="ARBA" id="ARBA00022723"/>
    </source>
</evidence>
<keyword evidence="4" id="KW-0862">Zinc</keyword>
<dbReference type="Pfam" id="PF00753">
    <property type="entry name" value="Lactamase_B"/>
    <property type="match status" value="1"/>
</dbReference>
<dbReference type="SUPFAM" id="SSF55718">
    <property type="entry name" value="SCP-like"/>
    <property type="match status" value="1"/>
</dbReference>
<accession>A0A852X7Z1</accession>
<dbReference type="GO" id="GO:0018909">
    <property type="term" value="P:dodecyl sulfate metabolic process"/>
    <property type="evidence" value="ECO:0007669"/>
    <property type="project" value="InterPro"/>
</dbReference>
<comment type="similarity">
    <text evidence="5">Belongs to the metallo-beta-lactamase superfamily. Type III sulfatase family.</text>
</comment>
<name>A0A852X7Z1_9MICO</name>
<keyword evidence="2" id="KW-0479">Metal-binding</keyword>
<dbReference type="Gene3D" id="1.25.40.880">
    <property type="entry name" value="Alkyl sulfatase, dimerisation domain"/>
    <property type="match status" value="1"/>
</dbReference>
<dbReference type="Pfam" id="PF14863">
    <property type="entry name" value="Alkyl_sulf_dimr"/>
    <property type="match status" value="1"/>
</dbReference>
<comment type="caution">
    <text evidence="10">The sequence shown here is derived from an EMBL/GenBank/DDBJ whole genome shotgun (WGS) entry which is preliminary data.</text>
</comment>
<proteinExistence type="inferred from homology"/>
<evidence type="ECO:0000256" key="6">
    <source>
        <dbReference type="ARBA" id="ARBA00066568"/>
    </source>
</evidence>
<evidence type="ECO:0000256" key="5">
    <source>
        <dbReference type="ARBA" id="ARBA00033751"/>
    </source>
</evidence>
<dbReference type="Gene3D" id="3.60.15.30">
    <property type="entry name" value="Metallo-beta-lactamase domain"/>
    <property type="match status" value="1"/>
</dbReference>
<dbReference type="Pfam" id="PF14864">
    <property type="entry name" value="Alkyl_sulf_C"/>
    <property type="match status" value="1"/>
</dbReference>
<dbReference type="PANTHER" id="PTHR43223">
    <property type="entry name" value="ALKYL/ARYL-SULFATASE"/>
    <property type="match status" value="1"/>
</dbReference>
<gene>
    <name evidence="10" type="ORF">BJY28_000863</name>
</gene>
<dbReference type="GO" id="GO:0046983">
    <property type="term" value="F:protein dimerization activity"/>
    <property type="evidence" value="ECO:0007669"/>
    <property type="project" value="InterPro"/>
</dbReference>
<feature type="domain" description="Metallo-beta-lactamase" evidence="9">
    <location>
        <begin position="103"/>
        <end position="325"/>
    </location>
</feature>
<dbReference type="RefSeq" id="WP_179461905.1">
    <property type="nucleotide sequence ID" value="NZ_JACBZX010000001.1"/>
</dbReference>
<protein>
    <recommendedName>
        <fullName evidence="7">Linear primary-alkylsulfatase</fullName>
        <ecNumber evidence="6">3.1.6.21</ecNumber>
    </recommendedName>
    <alternativeName>
        <fullName evidence="8">Type III linear primary-alkylsulfatase</fullName>
    </alternativeName>
</protein>
<dbReference type="SUPFAM" id="SSF56281">
    <property type="entry name" value="Metallo-hydrolase/oxidoreductase"/>
    <property type="match status" value="1"/>
</dbReference>
<dbReference type="Gene3D" id="3.30.1050.10">
    <property type="entry name" value="SCP2 sterol-binding domain"/>
    <property type="match status" value="1"/>
</dbReference>
<evidence type="ECO:0000256" key="1">
    <source>
        <dbReference type="ARBA" id="ARBA00001947"/>
    </source>
</evidence>
<evidence type="ECO:0000313" key="11">
    <source>
        <dbReference type="Proteomes" id="UP000592181"/>
    </source>
</evidence>
<dbReference type="InterPro" id="IPR036527">
    <property type="entry name" value="SCP2_sterol-bd_dom_sf"/>
</dbReference>
<dbReference type="InterPro" id="IPR036866">
    <property type="entry name" value="RibonucZ/Hydroxyglut_hydro"/>
</dbReference>
<dbReference type="EMBL" id="JACBZX010000001">
    <property type="protein sequence ID" value="NYG36394.1"/>
    <property type="molecule type" value="Genomic_DNA"/>
</dbReference>
<dbReference type="InterPro" id="IPR029229">
    <property type="entry name" value="Alkyl_sulf_C"/>
</dbReference>
<evidence type="ECO:0000256" key="3">
    <source>
        <dbReference type="ARBA" id="ARBA00022801"/>
    </source>
</evidence>
<dbReference type="CDD" id="cd07710">
    <property type="entry name" value="arylsulfatase_Sdsa1-like_MBL-fold"/>
    <property type="match status" value="1"/>
</dbReference>
<dbReference type="InterPro" id="IPR029228">
    <property type="entry name" value="Alkyl_sulf_dimr"/>
</dbReference>
<dbReference type="EC" id="3.1.6.21" evidence="6"/>
<dbReference type="InterPro" id="IPR038536">
    <property type="entry name" value="Alkyl/aryl-sulf_dimr_sf"/>
</dbReference>
<dbReference type="SMART" id="SM00849">
    <property type="entry name" value="Lactamase_B"/>
    <property type="match status" value="1"/>
</dbReference>
<dbReference type="FunFam" id="3.60.15.30:FF:000001">
    <property type="entry name" value="Alkyl/aryl-sulfatase BDS1"/>
    <property type="match status" value="1"/>
</dbReference>
<dbReference type="InterPro" id="IPR001279">
    <property type="entry name" value="Metallo-B-lactamas"/>
</dbReference>